<sequence>MTGLLPPFAVELEPPDLRPWLEGNLLPGVWSFEACSPGPHVVLVSLIHGNEFAGATLLARWLEAGLRPVRGRLTLVFANPAAFARFNPAEPTLSRFIDEDMNRVWADRTLKGPRRGVELERARLLLPLLESADLLLDLHSMLWPSDPLIITGRPRRAMRVAARLGTPPLVVADEGHGTGLRLIDRPVFSEPGGRQAALLVEGGQHWQAATLRTLEACAAALLRNSGCAEAPLAAPQVGTPQLAEVTRTVVANTHGFGFVRPFRGGEVIPQAGTLLARDGEAEIRTPHDDCLLVMPSPRTLRGHTAVRLARFLRPEEVAAVG</sequence>
<protein>
    <submittedName>
        <fullName evidence="6">Succinylglutamate desuccinylase/aspartoacylase family protein</fullName>
    </submittedName>
</protein>
<evidence type="ECO:0000313" key="7">
    <source>
        <dbReference type="Proteomes" id="UP001201985"/>
    </source>
</evidence>
<dbReference type="PANTHER" id="PTHR15162:SF7">
    <property type="entry name" value="SUCCINYLGLUTAMATE DESUCCINYLASE"/>
    <property type="match status" value="1"/>
</dbReference>
<organism evidence="6 7">
    <name type="scientific">Teichococcus vastitatis</name>
    <dbReference type="NCBI Taxonomy" id="2307076"/>
    <lineage>
        <taxon>Bacteria</taxon>
        <taxon>Pseudomonadati</taxon>
        <taxon>Pseudomonadota</taxon>
        <taxon>Alphaproteobacteria</taxon>
        <taxon>Acetobacterales</taxon>
        <taxon>Roseomonadaceae</taxon>
        <taxon>Roseomonas</taxon>
    </lineage>
</organism>
<dbReference type="EMBL" id="JALBUU010000004">
    <property type="protein sequence ID" value="MCI0754427.1"/>
    <property type="molecule type" value="Genomic_DNA"/>
</dbReference>
<dbReference type="InterPro" id="IPR050178">
    <property type="entry name" value="AspA/AstE_fam"/>
</dbReference>
<dbReference type="Pfam" id="PF24827">
    <property type="entry name" value="AstE_AspA_cat"/>
    <property type="match status" value="1"/>
</dbReference>
<dbReference type="InterPro" id="IPR055438">
    <property type="entry name" value="AstE_AspA_cat"/>
</dbReference>
<keyword evidence="7" id="KW-1185">Reference proteome</keyword>
<name>A0ABS9W5C7_9PROT</name>
<accession>A0ABS9W5C7</accession>
<evidence type="ECO:0000256" key="2">
    <source>
        <dbReference type="ARBA" id="ARBA00022723"/>
    </source>
</evidence>
<dbReference type="Proteomes" id="UP001201985">
    <property type="component" value="Unassembled WGS sequence"/>
</dbReference>
<keyword evidence="3" id="KW-0378">Hydrolase</keyword>
<dbReference type="PANTHER" id="PTHR15162">
    <property type="entry name" value="ASPARTOACYLASE"/>
    <property type="match status" value="1"/>
</dbReference>
<keyword evidence="2" id="KW-0479">Metal-binding</keyword>
<evidence type="ECO:0000313" key="6">
    <source>
        <dbReference type="EMBL" id="MCI0754427.1"/>
    </source>
</evidence>
<evidence type="ECO:0000256" key="3">
    <source>
        <dbReference type="ARBA" id="ARBA00022801"/>
    </source>
</evidence>
<dbReference type="RefSeq" id="WP_120006160.1">
    <property type="nucleotide sequence ID" value="NZ_JALBUU010000004.1"/>
</dbReference>
<proteinExistence type="predicted"/>
<comment type="cofactor">
    <cofactor evidence="1">
        <name>Zn(2+)</name>
        <dbReference type="ChEBI" id="CHEBI:29105"/>
    </cofactor>
</comment>
<keyword evidence="4" id="KW-0862">Zinc</keyword>
<dbReference type="Gene3D" id="3.40.630.10">
    <property type="entry name" value="Zn peptidases"/>
    <property type="match status" value="1"/>
</dbReference>
<reference evidence="6 7" key="1">
    <citation type="submission" date="2022-03" db="EMBL/GenBank/DDBJ databases">
        <title>Complete genome analysis of Roseomonas KG 17.1 : a prolific producer of plant growth promoters.</title>
        <authorList>
            <person name="Saadouli I."/>
            <person name="Najjari A."/>
            <person name="Mosbah A."/>
            <person name="Ouzari H.I."/>
        </authorList>
    </citation>
    <scope>NUCLEOTIDE SEQUENCE [LARGE SCALE GENOMIC DNA]</scope>
    <source>
        <strain evidence="6 7">KG17-1</strain>
    </source>
</reference>
<evidence type="ECO:0000256" key="1">
    <source>
        <dbReference type="ARBA" id="ARBA00001947"/>
    </source>
</evidence>
<dbReference type="SUPFAM" id="SSF53187">
    <property type="entry name" value="Zn-dependent exopeptidases"/>
    <property type="match status" value="1"/>
</dbReference>
<evidence type="ECO:0000259" key="5">
    <source>
        <dbReference type="Pfam" id="PF24827"/>
    </source>
</evidence>
<gene>
    <name evidence="6" type="ORF">MON41_11740</name>
</gene>
<comment type="caution">
    <text evidence="6">The sequence shown here is derived from an EMBL/GenBank/DDBJ whole genome shotgun (WGS) entry which is preliminary data.</text>
</comment>
<evidence type="ECO:0000256" key="4">
    <source>
        <dbReference type="ARBA" id="ARBA00022833"/>
    </source>
</evidence>
<feature type="domain" description="Succinylglutamate desuccinylase/Aspartoacylase catalytic" evidence="5">
    <location>
        <begin position="37"/>
        <end position="142"/>
    </location>
</feature>